<keyword evidence="4 10" id="KW-0808">Transferase</keyword>
<evidence type="ECO:0000259" key="9">
    <source>
        <dbReference type="Pfam" id="PF01728"/>
    </source>
</evidence>
<evidence type="ECO:0000313" key="11">
    <source>
        <dbReference type="Proteomes" id="UP001143981"/>
    </source>
</evidence>
<dbReference type="PANTHER" id="PTHR10920">
    <property type="entry name" value="RIBOSOMAL RNA METHYLTRANSFERASE"/>
    <property type="match status" value="1"/>
</dbReference>
<evidence type="ECO:0000256" key="1">
    <source>
        <dbReference type="ARBA" id="ARBA00009258"/>
    </source>
</evidence>
<dbReference type="InterPro" id="IPR029063">
    <property type="entry name" value="SAM-dependent_MTases_sf"/>
</dbReference>
<evidence type="ECO:0000256" key="8">
    <source>
        <dbReference type="SAM" id="MobiDB-lite"/>
    </source>
</evidence>
<protein>
    <recommendedName>
        <fullName evidence="6">rRNA methyltransferase 2, mitochondrial</fullName>
    </recommendedName>
</protein>
<dbReference type="InterPro" id="IPR002877">
    <property type="entry name" value="RNA_MeTrfase_FtsJ_dom"/>
</dbReference>
<feature type="compositionally biased region" description="Polar residues" evidence="8">
    <location>
        <begin position="9"/>
        <end position="19"/>
    </location>
</feature>
<dbReference type="Pfam" id="PF01728">
    <property type="entry name" value="FtsJ"/>
    <property type="match status" value="1"/>
</dbReference>
<dbReference type="GO" id="GO:0008650">
    <property type="term" value="F:rRNA (uridine-2'-O-)-methyltransferase activity"/>
    <property type="evidence" value="ECO:0007669"/>
    <property type="project" value="TreeGrafter"/>
</dbReference>
<proteinExistence type="inferred from homology"/>
<evidence type="ECO:0000256" key="4">
    <source>
        <dbReference type="ARBA" id="ARBA00022679"/>
    </source>
</evidence>
<reference evidence="10" key="1">
    <citation type="submission" date="2022-07" db="EMBL/GenBank/DDBJ databases">
        <title>Phylogenomic reconstructions and comparative analyses of Kickxellomycotina fungi.</title>
        <authorList>
            <person name="Reynolds N.K."/>
            <person name="Stajich J.E."/>
            <person name="Barry K."/>
            <person name="Grigoriev I.V."/>
            <person name="Crous P."/>
            <person name="Smith M.E."/>
        </authorList>
    </citation>
    <scope>NUCLEOTIDE SEQUENCE</scope>
    <source>
        <strain evidence="10">BCRC 34381</strain>
    </source>
</reference>
<dbReference type="OrthoDB" id="20105at2759"/>
<evidence type="ECO:0000256" key="7">
    <source>
        <dbReference type="PIRSR" id="PIRSR005461-1"/>
    </source>
</evidence>
<feature type="region of interest" description="Disordered" evidence="8">
    <location>
        <begin position="1"/>
        <end position="23"/>
    </location>
</feature>
<dbReference type="HAMAP" id="MF_01547">
    <property type="entry name" value="RNA_methyltr_E"/>
    <property type="match status" value="1"/>
</dbReference>
<comment type="caution">
    <text evidence="10">The sequence shown here is derived from an EMBL/GenBank/DDBJ whole genome shotgun (WGS) entry which is preliminary data.</text>
</comment>
<keyword evidence="3 10" id="KW-0489">Methyltransferase</keyword>
<dbReference type="AlphaFoldDB" id="A0A9W7YA63"/>
<organism evidence="10 11">
    <name type="scientific">Coemansia biformis</name>
    <dbReference type="NCBI Taxonomy" id="1286918"/>
    <lineage>
        <taxon>Eukaryota</taxon>
        <taxon>Fungi</taxon>
        <taxon>Fungi incertae sedis</taxon>
        <taxon>Zoopagomycota</taxon>
        <taxon>Kickxellomycotina</taxon>
        <taxon>Kickxellomycetes</taxon>
        <taxon>Kickxellales</taxon>
        <taxon>Kickxellaceae</taxon>
        <taxon>Coemansia</taxon>
    </lineage>
</organism>
<feature type="domain" description="Ribosomal RNA methyltransferase FtsJ" evidence="9">
    <location>
        <begin position="40"/>
        <end position="216"/>
    </location>
</feature>
<evidence type="ECO:0000256" key="6">
    <source>
        <dbReference type="ARBA" id="ARBA00041184"/>
    </source>
</evidence>
<evidence type="ECO:0000313" key="10">
    <source>
        <dbReference type="EMBL" id="KAJ1729228.1"/>
    </source>
</evidence>
<dbReference type="Gene3D" id="3.40.50.150">
    <property type="entry name" value="Vaccinia Virus protein VP39"/>
    <property type="match status" value="1"/>
</dbReference>
<accession>A0A9W7YA63</accession>
<keyword evidence="5 7" id="KW-0949">S-adenosyl-L-methionine</keyword>
<dbReference type="PANTHER" id="PTHR10920:SF18">
    <property type="entry name" value="RRNA METHYLTRANSFERASE 2, MITOCHONDRIAL"/>
    <property type="match status" value="1"/>
</dbReference>
<dbReference type="SUPFAM" id="SSF53335">
    <property type="entry name" value="S-adenosyl-L-methionine-dependent methyltransferases"/>
    <property type="match status" value="1"/>
</dbReference>
<dbReference type="InterPro" id="IPR015507">
    <property type="entry name" value="rRNA-MeTfrase_E"/>
</dbReference>
<keyword evidence="2" id="KW-0698">rRNA processing</keyword>
<comment type="similarity">
    <text evidence="1">Belongs to the class I-like SAM-binding methyltransferase superfamily. RNA methyltransferase RlmE family.</text>
</comment>
<feature type="active site" description="Proton acceptor" evidence="7">
    <location>
        <position position="173"/>
    </location>
</feature>
<dbReference type="PIRSF" id="PIRSF005461">
    <property type="entry name" value="23S_rRNA_mtase"/>
    <property type="match status" value="1"/>
</dbReference>
<dbReference type="InterPro" id="IPR050082">
    <property type="entry name" value="RNA_methyltr_RlmE"/>
</dbReference>
<dbReference type="Proteomes" id="UP001143981">
    <property type="component" value="Unassembled WGS sequence"/>
</dbReference>
<evidence type="ECO:0000256" key="3">
    <source>
        <dbReference type="ARBA" id="ARBA00022603"/>
    </source>
</evidence>
<dbReference type="EMBL" id="JANBOI010000652">
    <property type="protein sequence ID" value="KAJ1729228.1"/>
    <property type="molecule type" value="Genomic_DNA"/>
</dbReference>
<name>A0A9W7YA63_9FUNG</name>
<evidence type="ECO:0000256" key="2">
    <source>
        <dbReference type="ARBA" id="ARBA00022552"/>
    </source>
</evidence>
<sequence length="222" mass="24254">MAAAGGQRRWTSNKGSGSSRRYMERQLRDPFVRQAAAGQYRARSSFKLLELIDRHRLIPQTGCIIDCGASPGGWSQVAAQRLGPGGRLIAVDLLAMEPLARVQFIQGDFLDHLVKDQILQAIGQQPVGLVLSDMAPSFTGHRSVDAARAMDLCEDVVAFADSVLSRGGCLVLKFFMGGDEVELRQRLRRMFRSVVVEKPAASRKESAENYLVCLGKTHGPAA</sequence>
<evidence type="ECO:0000256" key="5">
    <source>
        <dbReference type="ARBA" id="ARBA00022691"/>
    </source>
</evidence>
<gene>
    <name evidence="10" type="primary">MRM2</name>
    <name evidence="10" type="ORF">LPJ61_003628</name>
</gene>
<keyword evidence="11" id="KW-1185">Reference proteome</keyword>